<sequence length="1805" mass="186546">MGIKMKAIRKRIFILLLASSLVFPMLSKPALAEEQVIITEAPDPDIADLQAAREAVENTKYPAAKQEEQSTEAAATSYVEEVVKQAVNNDAIGLSIHVDAYTAPKAGDADYPDGTDGQVAFTVTLTKGGQEQSTARLTLAIKATPYAGVSNQQVMDKAASLLAREHTLDFKLGDNYYSTVLKYFNDLLAECGDLDYVDISPGNRKNGSEMLTVTVYIEKGQAYYGTEVNVHMNEERDPDLATVKTAIEHGDYGGIRQYMYDDLSINQDVSNRVYAAIQNSGVVTDRIRIYAVNGGGYVPSITGDADNPNGTPGSYTFTVTYFRLWQVWTTDPITVPIVATTFREVNEQALAAVKAALVDGVVDVAFGASQADKTAAVQSYVDRLLSDPKVTATVAYNSDTGSYDVALVRGNVSDSKSLTMTMNEGVDPDIAIVASAKEALVDGEVNVVFEPTQADKTAAVQSYVNRLLTGDAAGVTAVVTFNSGSDSYDVALSKGVRNESTNLHVTFKEAPDPDIAIVQAAKEAVESAEYPAAKQEEQSTEAAAMSYVEEVVKQAVNNDAIGLSIHVDAYTAPKAGDADYPDGTDGQIAFTVTLTKGGQVQSTALQTLAIKATPYAGVSNQQVMDKAASLLAREHTLDFKLGDNYYSTVLKYFNDLLAECGDLDYVDISPGNRKNGSEMLTVTVYIEKGQAYYGTEVNVHMNEERDPDLATVKTAIEHGDYGGIRQYMYDDLSINQDVSNRVYAAIQNSGVVTDRIRIYAVNRGGYVPSITGDADNPNGTPGSYTFTVTYFRLWQVWTTDPITVLIIAEPFEGLTNAQAVAAAKTALVDGTVDIAFGASQADKTAAVQSYVNGLLTGDAAGVTASVAYNSGSYEVTLSKGSATDSKNLTMTVNEAADPDIVILAAARAAAEGASYSSMTQATATSETVIAAALKATAEAAINNNAITVAVTNVGYTAPIAGDGDNVIGADGSYTFTITVTKGSQNQTTAQQTIAITATAFNGVTNVQAVTAAKTALVDGSVEVAFGALQADKTAAVQSYVNGLLIGDAAGVTATVVYNSVSGKYDVAISKGSARDSKSLTMTVTESADPDIAVVSAAKAAAEGASYSNMTQAAATSETVIASTLKATAEAAINNNAVTVTVTKVGYFAPIAGDAENPQSVDGTYTFTVTVAKGTQSQTIAQKIIAITAATFNGVTNVQAVAAAKAALVDGSVDVAFGASQADKTAAVQSYVNSELIGDAAGVTAVVAYNSGTGKYDVALSKGSASDSKSLAMTVNESADPDITIVAAAKASAEGASYPGTTQAAHGDVAVVKSYVENLASAAVNNSGVTITVNKVGYIAPTAGDADHPLGTDGSYAFNVTVAKGSQSQTTAPKTIAITATAYTGVTNAQAVAAAKAALVGGSVDVAFGASQADKTAAVQSYVNSKLTGDAAGVTATVTYNSGSGKYDVALSKGSASDSKSLTMTVNDSADPDISIVAAAKAAAEGAIYSSMTQAAATSESVIAAALKVTAEAAVKNSSVAVTINKVSYTAPIAGNSANRSGTDGSYIFTVTVSKGSQSQTTEQIEVRISATADTSGGTPGGGTPGGGTPGGGTPGGGTPGGGTPGSGTPGGGTPGGGTSFADIDKSDWFSDAVAYVRQNGLMSGTSEMTFSPHLTANRAMIATVLYRMAGNPHVAGESTFTDVHSGTWYTDAIKWAAQKGIVSGYGNNRFGIDDAVTREQLVAVLYRYAQQNNLDITLTGDLSGFADKDKISDWATESMKWAVGKGLLSGKGNGMIDPSGTATRAEIAAILMRFLIGQNTHYKHF</sequence>
<feature type="signal peptide" evidence="2">
    <location>
        <begin position="1"/>
        <end position="32"/>
    </location>
</feature>
<dbReference type="EMBL" id="RBZM01000013">
    <property type="protein sequence ID" value="RKP46309.1"/>
    <property type="molecule type" value="Genomic_DNA"/>
</dbReference>
<proteinExistence type="predicted"/>
<dbReference type="Proteomes" id="UP000282076">
    <property type="component" value="Unassembled WGS sequence"/>
</dbReference>
<protein>
    <submittedName>
        <fullName evidence="4">S-layer homology domain-containing protein</fullName>
    </submittedName>
</protein>
<evidence type="ECO:0000256" key="2">
    <source>
        <dbReference type="SAM" id="SignalP"/>
    </source>
</evidence>
<feature type="chain" id="PRO_5019714786" evidence="2">
    <location>
        <begin position="33"/>
        <end position="1805"/>
    </location>
</feature>
<feature type="domain" description="SLH" evidence="3">
    <location>
        <begin position="1742"/>
        <end position="1805"/>
    </location>
</feature>
<dbReference type="PANTHER" id="PTHR43308">
    <property type="entry name" value="OUTER MEMBRANE PROTEIN ALPHA-RELATED"/>
    <property type="match status" value="1"/>
</dbReference>
<reference evidence="4 5" key="1">
    <citation type="submission" date="2018-10" db="EMBL/GenBank/DDBJ databases">
        <title>Cohnella sp. M2MS4P-1, whole genome shotgun sequence.</title>
        <authorList>
            <person name="Tuo L."/>
        </authorList>
    </citation>
    <scope>NUCLEOTIDE SEQUENCE [LARGE SCALE GENOMIC DNA]</scope>
    <source>
        <strain evidence="4 5">M2MS4P-1</strain>
    </source>
</reference>
<feature type="domain" description="SLH" evidence="3">
    <location>
        <begin position="1616"/>
        <end position="1675"/>
    </location>
</feature>
<dbReference type="Pfam" id="PF00395">
    <property type="entry name" value="SLH"/>
    <property type="match status" value="3"/>
</dbReference>
<accession>A0A494XDS4</accession>
<dbReference type="PROSITE" id="PS51272">
    <property type="entry name" value="SLH"/>
    <property type="match status" value="3"/>
</dbReference>
<dbReference type="PANTHER" id="PTHR43308:SF1">
    <property type="entry name" value="OUTER MEMBRANE PROTEIN ALPHA"/>
    <property type="match status" value="1"/>
</dbReference>
<dbReference type="InterPro" id="IPR001119">
    <property type="entry name" value="SLH_dom"/>
</dbReference>
<feature type="region of interest" description="Disordered" evidence="1">
    <location>
        <begin position="1569"/>
        <end position="1622"/>
    </location>
</feature>
<evidence type="ECO:0000256" key="1">
    <source>
        <dbReference type="SAM" id="MobiDB-lite"/>
    </source>
</evidence>
<evidence type="ECO:0000313" key="5">
    <source>
        <dbReference type="Proteomes" id="UP000282076"/>
    </source>
</evidence>
<name>A0A494XDS4_9BACL</name>
<keyword evidence="2" id="KW-0732">Signal</keyword>
<gene>
    <name evidence="4" type="ORF">D7Z26_24865</name>
</gene>
<comment type="caution">
    <text evidence="4">The sequence shown here is derived from an EMBL/GenBank/DDBJ whole genome shotgun (WGS) entry which is preliminary data.</text>
</comment>
<organism evidence="4 5">
    <name type="scientific">Cohnella endophytica</name>
    <dbReference type="NCBI Taxonomy" id="2419778"/>
    <lineage>
        <taxon>Bacteria</taxon>
        <taxon>Bacillati</taxon>
        <taxon>Bacillota</taxon>
        <taxon>Bacilli</taxon>
        <taxon>Bacillales</taxon>
        <taxon>Paenibacillaceae</taxon>
        <taxon>Cohnella</taxon>
    </lineage>
</organism>
<keyword evidence="5" id="KW-1185">Reference proteome</keyword>
<evidence type="ECO:0000259" key="3">
    <source>
        <dbReference type="PROSITE" id="PS51272"/>
    </source>
</evidence>
<feature type="compositionally biased region" description="Gly residues" evidence="1">
    <location>
        <begin position="1577"/>
        <end position="1618"/>
    </location>
</feature>
<dbReference type="InterPro" id="IPR051465">
    <property type="entry name" value="Cell_Envelope_Struct_Comp"/>
</dbReference>
<evidence type="ECO:0000313" key="4">
    <source>
        <dbReference type="EMBL" id="RKP46309.1"/>
    </source>
</evidence>
<feature type="domain" description="SLH" evidence="3">
    <location>
        <begin position="1676"/>
        <end position="1739"/>
    </location>
</feature>